<dbReference type="PRINTS" id="PR00702">
    <property type="entry name" value="ACRIFLAVINRP"/>
</dbReference>
<dbReference type="InterPro" id="IPR027463">
    <property type="entry name" value="AcrB_DN_DC_subdom"/>
</dbReference>
<evidence type="ECO:0000313" key="3">
    <source>
        <dbReference type="Proteomes" id="UP000504844"/>
    </source>
</evidence>
<organism evidence="2 3">
    <name type="scientific">Deefgea piscis</name>
    <dbReference type="NCBI Taxonomy" id="2739061"/>
    <lineage>
        <taxon>Bacteria</taxon>
        <taxon>Pseudomonadati</taxon>
        <taxon>Pseudomonadota</taxon>
        <taxon>Betaproteobacteria</taxon>
        <taxon>Neisseriales</taxon>
        <taxon>Chitinibacteraceae</taxon>
        <taxon>Deefgea</taxon>
    </lineage>
</organism>
<evidence type="ECO:0000313" key="2">
    <source>
        <dbReference type="EMBL" id="QKJ66885.1"/>
    </source>
</evidence>
<dbReference type="SUPFAM" id="SSF82866">
    <property type="entry name" value="Multidrug efflux transporter AcrB transmembrane domain"/>
    <property type="match status" value="2"/>
</dbReference>
<accession>A0A6M8SNW1</accession>
<protein>
    <submittedName>
        <fullName evidence="2">Efflux RND transporter permease subunit</fullName>
    </submittedName>
</protein>
<proteinExistence type="predicted"/>
<dbReference type="AlphaFoldDB" id="A0A6M8SNW1"/>
<evidence type="ECO:0000256" key="1">
    <source>
        <dbReference type="SAM" id="Phobius"/>
    </source>
</evidence>
<keyword evidence="1" id="KW-0472">Membrane</keyword>
<name>A0A6M8SNW1_9NEIS</name>
<dbReference type="GO" id="GO:0042910">
    <property type="term" value="F:xenobiotic transmembrane transporter activity"/>
    <property type="evidence" value="ECO:0007669"/>
    <property type="project" value="TreeGrafter"/>
</dbReference>
<feature type="transmembrane region" description="Helical" evidence="1">
    <location>
        <begin position="465"/>
        <end position="489"/>
    </location>
</feature>
<dbReference type="PANTHER" id="PTHR32063:SF21">
    <property type="entry name" value="MULTIDRUG RESISTANCE PROTEIN MDTB"/>
    <property type="match status" value="1"/>
</dbReference>
<keyword evidence="1" id="KW-1133">Transmembrane helix</keyword>
<dbReference type="PANTHER" id="PTHR32063">
    <property type="match status" value="1"/>
</dbReference>
<gene>
    <name evidence="2" type="ORF">HQN60_09330</name>
</gene>
<feature type="transmembrane region" description="Helical" evidence="1">
    <location>
        <begin position="855"/>
        <end position="873"/>
    </location>
</feature>
<feature type="transmembrane region" description="Helical" evidence="1">
    <location>
        <begin position="433"/>
        <end position="453"/>
    </location>
</feature>
<feature type="transmembrane region" description="Helical" evidence="1">
    <location>
        <begin position="336"/>
        <end position="355"/>
    </location>
</feature>
<dbReference type="GO" id="GO:0005886">
    <property type="term" value="C:plasma membrane"/>
    <property type="evidence" value="ECO:0007669"/>
    <property type="project" value="TreeGrafter"/>
</dbReference>
<dbReference type="Gene3D" id="3.30.70.1440">
    <property type="entry name" value="Multidrug efflux transporter AcrB pore domain"/>
    <property type="match status" value="1"/>
</dbReference>
<dbReference type="Pfam" id="PF00873">
    <property type="entry name" value="ACR_tran"/>
    <property type="match status" value="1"/>
</dbReference>
<dbReference type="SUPFAM" id="SSF82714">
    <property type="entry name" value="Multidrug efflux transporter AcrB TolC docking domain, DN and DC subdomains"/>
    <property type="match status" value="2"/>
</dbReference>
<sequence>MSHGISWWAIHRPVATLLLWIAVMVAGTIAWFHLPIAALPTYDTPTISVSASLTGASPETMANAVATPLEKQFSTIPGLAMMTSTSKLGSTSITLEFAPSRDIESAAVDVQAALYRANRSLPTDMKSPPSYRKVNPSDAPILMLSINSPSLSLAQLNDYSDNLIGPALSTIDGVAQVTIYGQKRFAVRVAVDPDLLAARDLSLPELASALKTANANSPVGQLEGERQTLMLEANAQLKNAAEFSRLVVATKNGLPIRLSDVATVEDSVENIKSGSWIDGQRSIILAILRQPGANTVATVDAINAMLPRLTSQMPASVEVKKLNDRSTSIRESIHDVSLTLLLTMGLVVLSVLLFLRRAAATLIPSVSLPISMLATFALMYWLGYSLDNISLMGLTVALGLVVDDAIVVLENIVRHIEEGMAPLEAAITGAGEVGFTVVSISISLIAVFIPIFFMPGTIGLLFHEFAVVVSLAVLVSMAVSLTLIPLFAARFLKSHDEEKIEPAWSRYFEAGFNRLLAAYQRSLAVALRHQRWMLLLTLATFAATAALYIQAPKGFFPQEDIGQVQASMDASPDISYPALLALQQKAAQALLDNPNVATVASSLGSSGSGGRFFITLKPRQERQNMAKTLDSLRKSTGKIAGISMFYRPTQNLQIGGRSGKSSYQYTLQAVSSDQLESWADQLKNTLATNPTFRDVTSDSEQKTLQAKINVNRDRASELGIDMQSLRDTLYGAYGEREVATIYAPQDSYSVLMQLKDSARQDENALNLLKVRSKSGALVPLSSFATIERTAVTTAINHQGQLPAITISFNLAEGASLSDAAREIKASESQIGLPGSIFGAFAGDAALYQQTQSSQLWLILIAVAVIYVVLGVLYESWIHPITILAGIPSAAIGALLALQITGLELTFIAMIGILLLVGIVKKNAIMMIDFALEAQRKNALRPIDAITEASAKRFRPIMMTTLAALMGALPLALGLGAGAELRQPLGVSIVGGLIFSQLITLYITPVLYLTLEKLEKPRGISLENK</sequence>
<dbReference type="RefSeq" id="WP_173533388.1">
    <property type="nucleotide sequence ID" value="NZ_CP054143.1"/>
</dbReference>
<dbReference type="Gene3D" id="3.30.70.1320">
    <property type="entry name" value="Multidrug efflux transporter AcrB pore domain like"/>
    <property type="match status" value="1"/>
</dbReference>
<keyword evidence="3" id="KW-1185">Reference proteome</keyword>
<dbReference type="Proteomes" id="UP000504844">
    <property type="component" value="Chromosome"/>
</dbReference>
<feature type="transmembrane region" description="Helical" evidence="1">
    <location>
        <begin position="956"/>
        <end position="978"/>
    </location>
</feature>
<dbReference type="EMBL" id="CP054143">
    <property type="protein sequence ID" value="QKJ66885.1"/>
    <property type="molecule type" value="Genomic_DNA"/>
</dbReference>
<reference evidence="2 3" key="1">
    <citation type="submission" date="2020-05" db="EMBL/GenBank/DDBJ databases">
        <title>Complete genome sequence of Deefgea sp. D17.</title>
        <authorList>
            <person name="Bae J.-W."/>
            <person name="Han J.E."/>
        </authorList>
    </citation>
    <scope>NUCLEOTIDE SEQUENCE [LARGE SCALE GENOMIC DNA]</scope>
    <source>
        <strain evidence="2 3">D17</strain>
    </source>
</reference>
<dbReference type="InterPro" id="IPR001036">
    <property type="entry name" value="Acrflvin-R"/>
</dbReference>
<dbReference type="FunFam" id="3.30.70.1430:FF:000001">
    <property type="entry name" value="Efflux pump membrane transporter"/>
    <property type="match status" value="1"/>
</dbReference>
<dbReference type="SUPFAM" id="SSF82693">
    <property type="entry name" value="Multidrug efflux transporter AcrB pore domain, PN1, PN2, PC1 and PC2 subdomains"/>
    <property type="match status" value="3"/>
</dbReference>
<keyword evidence="1" id="KW-0812">Transmembrane</keyword>
<dbReference type="Gene3D" id="1.20.1640.10">
    <property type="entry name" value="Multidrug efflux transporter AcrB transmembrane domain"/>
    <property type="match status" value="2"/>
</dbReference>
<dbReference type="Gene3D" id="3.30.2090.10">
    <property type="entry name" value="Multidrug efflux transporter AcrB TolC docking domain, DN and DC subdomains"/>
    <property type="match status" value="2"/>
</dbReference>
<feature type="transmembrane region" description="Helical" evidence="1">
    <location>
        <begin position="906"/>
        <end position="931"/>
    </location>
</feature>
<feature type="transmembrane region" description="Helical" evidence="1">
    <location>
        <begin position="984"/>
        <end position="1010"/>
    </location>
</feature>
<feature type="transmembrane region" description="Helical" evidence="1">
    <location>
        <begin position="12"/>
        <end position="34"/>
    </location>
</feature>
<feature type="transmembrane region" description="Helical" evidence="1">
    <location>
        <begin position="532"/>
        <end position="551"/>
    </location>
</feature>
<feature type="transmembrane region" description="Helical" evidence="1">
    <location>
        <begin position="362"/>
        <end position="383"/>
    </location>
</feature>
<dbReference type="Gene3D" id="3.30.70.1430">
    <property type="entry name" value="Multidrug efflux transporter AcrB pore domain"/>
    <property type="match status" value="2"/>
</dbReference>
<dbReference type="KEGG" id="dee:HQN60_09330"/>